<dbReference type="Pfam" id="PF11174">
    <property type="entry name" value="DUF2970"/>
    <property type="match status" value="1"/>
</dbReference>
<feature type="transmembrane region" description="Helical" evidence="1">
    <location>
        <begin position="35"/>
        <end position="57"/>
    </location>
</feature>
<gene>
    <name evidence="2" type="ORF">GCM10011502_25010</name>
</gene>
<keyword evidence="3" id="KW-1185">Reference proteome</keyword>
<accession>A0ABQ1IUH2</accession>
<name>A0ABQ1IUH2_9GAMM</name>
<sequence>MNWKHRLQAVAAALFGVQSQKNRQLQFSGSPWPYLLIGVVAIVLFVLILLQVVRLALM</sequence>
<organism evidence="2 3">
    <name type="scientific">Oceanisphaera marina</name>
    <dbReference type="NCBI Taxonomy" id="2017550"/>
    <lineage>
        <taxon>Bacteria</taxon>
        <taxon>Pseudomonadati</taxon>
        <taxon>Pseudomonadota</taxon>
        <taxon>Gammaproteobacteria</taxon>
        <taxon>Aeromonadales</taxon>
        <taxon>Aeromonadaceae</taxon>
        <taxon>Oceanisphaera</taxon>
    </lineage>
</organism>
<dbReference type="RefSeq" id="WP_188630473.1">
    <property type="nucleotide sequence ID" value="NZ_BMKE01000023.1"/>
</dbReference>
<protein>
    <recommendedName>
        <fullName evidence="4">DUF2970 domain-containing protein</fullName>
    </recommendedName>
</protein>
<dbReference type="EMBL" id="BMKE01000023">
    <property type="protein sequence ID" value="GGB50891.1"/>
    <property type="molecule type" value="Genomic_DNA"/>
</dbReference>
<dbReference type="Proteomes" id="UP000646152">
    <property type="component" value="Unassembled WGS sequence"/>
</dbReference>
<reference evidence="3" key="1">
    <citation type="journal article" date="2019" name="Int. J. Syst. Evol. Microbiol.">
        <title>The Global Catalogue of Microorganisms (GCM) 10K type strain sequencing project: providing services to taxonomists for standard genome sequencing and annotation.</title>
        <authorList>
            <consortium name="The Broad Institute Genomics Platform"/>
            <consortium name="The Broad Institute Genome Sequencing Center for Infectious Disease"/>
            <person name="Wu L."/>
            <person name="Ma J."/>
        </authorList>
    </citation>
    <scope>NUCLEOTIDE SEQUENCE [LARGE SCALE GENOMIC DNA]</scope>
    <source>
        <strain evidence="3">CGMCC 1.15923</strain>
    </source>
</reference>
<comment type="caution">
    <text evidence="2">The sequence shown here is derived from an EMBL/GenBank/DDBJ whole genome shotgun (WGS) entry which is preliminary data.</text>
</comment>
<dbReference type="InterPro" id="IPR021344">
    <property type="entry name" value="DUF2970"/>
</dbReference>
<keyword evidence="1" id="KW-0812">Transmembrane</keyword>
<keyword evidence="1" id="KW-1133">Transmembrane helix</keyword>
<keyword evidence="1" id="KW-0472">Membrane</keyword>
<evidence type="ECO:0008006" key="4">
    <source>
        <dbReference type="Google" id="ProtNLM"/>
    </source>
</evidence>
<evidence type="ECO:0000313" key="2">
    <source>
        <dbReference type="EMBL" id="GGB50891.1"/>
    </source>
</evidence>
<evidence type="ECO:0000256" key="1">
    <source>
        <dbReference type="SAM" id="Phobius"/>
    </source>
</evidence>
<proteinExistence type="predicted"/>
<evidence type="ECO:0000313" key="3">
    <source>
        <dbReference type="Proteomes" id="UP000646152"/>
    </source>
</evidence>